<dbReference type="SMART" id="SM00389">
    <property type="entry name" value="HOX"/>
    <property type="match status" value="1"/>
</dbReference>
<dbReference type="PANTHER" id="PTHR47465:SF1">
    <property type="entry name" value="REPRODUCTIVE HOMEOBOX 1-RELATED"/>
    <property type="match status" value="1"/>
</dbReference>
<evidence type="ECO:0000259" key="6">
    <source>
        <dbReference type="SMART" id="SM00389"/>
    </source>
</evidence>
<reference evidence="7" key="1">
    <citation type="submission" date="2022-06" db="EMBL/GenBank/DDBJ databases">
        <authorList>
            <person name="Andreotti S."/>
            <person name="Wyler E."/>
        </authorList>
    </citation>
    <scope>NUCLEOTIDE SEQUENCE</scope>
</reference>
<evidence type="ECO:0000313" key="8">
    <source>
        <dbReference type="Proteomes" id="UP001152836"/>
    </source>
</evidence>
<organism evidence="7 8">
    <name type="scientific">Phodopus roborovskii</name>
    <name type="common">Roborovski's desert hamster</name>
    <name type="synonym">Cricetulus roborovskii</name>
    <dbReference type="NCBI Taxonomy" id="109678"/>
    <lineage>
        <taxon>Eukaryota</taxon>
        <taxon>Metazoa</taxon>
        <taxon>Chordata</taxon>
        <taxon>Craniata</taxon>
        <taxon>Vertebrata</taxon>
        <taxon>Euteleostomi</taxon>
        <taxon>Mammalia</taxon>
        <taxon>Eutheria</taxon>
        <taxon>Euarchontoglires</taxon>
        <taxon>Glires</taxon>
        <taxon>Rodentia</taxon>
        <taxon>Myomorpha</taxon>
        <taxon>Muroidea</taxon>
        <taxon>Cricetidae</taxon>
        <taxon>Cricetinae</taxon>
        <taxon>Phodopus</taxon>
    </lineage>
</organism>
<dbReference type="AlphaFoldDB" id="A0AAU9YYT0"/>
<dbReference type="SUPFAM" id="SSF46689">
    <property type="entry name" value="Homeodomain-like"/>
    <property type="match status" value="1"/>
</dbReference>
<evidence type="ECO:0000256" key="2">
    <source>
        <dbReference type="ARBA" id="ARBA00023155"/>
    </source>
</evidence>
<dbReference type="Proteomes" id="UP001152836">
    <property type="component" value="Unassembled WGS sequence"/>
</dbReference>
<evidence type="ECO:0000256" key="3">
    <source>
        <dbReference type="ARBA" id="ARBA00023242"/>
    </source>
</evidence>
<dbReference type="Pfam" id="PF00046">
    <property type="entry name" value="Homeodomain"/>
    <property type="match status" value="1"/>
</dbReference>
<comment type="subcellular location">
    <subcellularLocation>
        <location evidence="4">Nucleus</location>
    </subcellularLocation>
</comment>
<gene>
    <name evidence="7" type="primary">Rhox2d</name>
    <name evidence="7" type="ORF">PHOROB_LOCUS3381</name>
</gene>
<keyword evidence="8" id="KW-1185">Reference proteome</keyword>
<keyword evidence="2 4" id="KW-0371">Homeobox</keyword>
<dbReference type="GO" id="GO:0003677">
    <property type="term" value="F:DNA binding"/>
    <property type="evidence" value="ECO:0007669"/>
    <property type="project" value="UniProtKB-KW"/>
</dbReference>
<dbReference type="EMBL" id="CALSGD010000664">
    <property type="protein sequence ID" value="CAH6779929.1"/>
    <property type="molecule type" value="Genomic_DNA"/>
</dbReference>
<dbReference type="GO" id="GO:0005634">
    <property type="term" value="C:nucleus"/>
    <property type="evidence" value="ECO:0007669"/>
    <property type="project" value="UniProtKB-SubCell"/>
</dbReference>
<keyword evidence="1 4" id="KW-0238">DNA-binding</keyword>
<evidence type="ECO:0000256" key="4">
    <source>
        <dbReference type="RuleBase" id="RU000682"/>
    </source>
</evidence>
<evidence type="ECO:0000256" key="5">
    <source>
        <dbReference type="SAM" id="MobiDB-lite"/>
    </source>
</evidence>
<dbReference type="PANTHER" id="PTHR47465">
    <property type="entry name" value="MCG113260-RELATED-RELATED"/>
    <property type="match status" value="1"/>
</dbReference>
<feature type="compositionally biased region" description="Low complexity" evidence="5">
    <location>
        <begin position="44"/>
        <end position="74"/>
    </location>
</feature>
<dbReference type="Gene3D" id="1.10.10.60">
    <property type="entry name" value="Homeodomain-like"/>
    <property type="match status" value="1"/>
</dbReference>
<protein>
    <submittedName>
        <fullName evidence="7">Rhox2d protein</fullName>
    </submittedName>
</protein>
<feature type="domain" description="Homeobox" evidence="6">
    <location>
        <begin position="124"/>
        <end position="177"/>
    </location>
</feature>
<evidence type="ECO:0000313" key="7">
    <source>
        <dbReference type="EMBL" id="CAH6779929.1"/>
    </source>
</evidence>
<dbReference type="InterPro" id="IPR001356">
    <property type="entry name" value="HD"/>
</dbReference>
<accession>A0AAU9YYT0</accession>
<evidence type="ECO:0000256" key="1">
    <source>
        <dbReference type="ARBA" id="ARBA00023125"/>
    </source>
</evidence>
<keyword evidence="3 4" id="KW-0539">Nucleus</keyword>
<comment type="caution">
    <text evidence="7">The sequence shown here is derived from an EMBL/GenBank/DDBJ whole genome shotgun (WGS) entry which is preliminary data.</text>
</comment>
<dbReference type="InterPro" id="IPR009057">
    <property type="entry name" value="Homeodomain-like_sf"/>
</dbReference>
<sequence length="182" mass="19495">MKRQNVDYLLRVGSDEDEERWNGAQAPTVMPGGEGRYKEETARGQPGQGAAAAEGDAAGESSGDGPSTAAAAAASPMGGGNQEGARGSGQDNELQPQEPVQQGMGDDEDGPVPVLLPVPAPVCKRNSRKRFAHWQLQKLESVFQLTHYISAKVRKRLATCMGVSEAKVQEQKRCEHYTTFTP</sequence>
<name>A0AAU9YYT0_PHORO</name>
<proteinExistence type="predicted"/>
<feature type="region of interest" description="Disordered" evidence="5">
    <location>
        <begin position="1"/>
        <end position="114"/>
    </location>
</feature>
<feature type="compositionally biased region" description="Polar residues" evidence="5">
    <location>
        <begin position="89"/>
        <end position="100"/>
    </location>
</feature>